<dbReference type="PRINTS" id="PR00038">
    <property type="entry name" value="HTHLUXR"/>
</dbReference>
<gene>
    <name evidence="5" type="ORF">TS85_21945</name>
</gene>
<dbReference type="CDD" id="cd06170">
    <property type="entry name" value="LuxR_C_like"/>
    <property type="match status" value="1"/>
</dbReference>
<dbReference type="EMBL" id="CP010836">
    <property type="protein sequence ID" value="AJP73889.1"/>
    <property type="molecule type" value="Genomic_DNA"/>
</dbReference>
<protein>
    <recommendedName>
        <fullName evidence="4">HTH luxR-type domain-containing protein</fullName>
    </recommendedName>
</protein>
<sequence>MLTPLATDYFSEPAAQVLALKWISREARARILIDDHMRLLWANSGAQTLLEDGFVLALHAGRLKADSAATYDKLVDFIQNCGSTVSILLLPSKKGGHLILRSQLLGREGERHFFGVQLSRTSQYQPEYVDLSAAFGLTQAEHRMIMQLMRGQTADEIAALEGIAIGTVRTHIRHIYEKLNVTSREALFRVVGPYQL</sequence>
<dbReference type="GO" id="GO:0006355">
    <property type="term" value="P:regulation of DNA-templated transcription"/>
    <property type="evidence" value="ECO:0007669"/>
    <property type="project" value="InterPro"/>
</dbReference>
<evidence type="ECO:0000256" key="2">
    <source>
        <dbReference type="ARBA" id="ARBA00023125"/>
    </source>
</evidence>
<evidence type="ECO:0000256" key="3">
    <source>
        <dbReference type="ARBA" id="ARBA00023163"/>
    </source>
</evidence>
<keyword evidence="3" id="KW-0804">Transcription</keyword>
<dbReference type="AlphaFoldDB" id="A0A7U4LH75"/>
<keyword evidence="6" id="KW-1185">Reference proteome</keyword>
<evidence type="ECO:0000256" key="1">
    <source>
        <dbReference type="ARBA" id="ARBA00023015"/>
    </source>
</evidence>
<dbReference type="SUPFAM" id="SSF46894">
    <property type="entry name" value="C-terminal effector domain of the bipartite response regulators"/>
    <property type="match status" value="1"/>
</dbReference>
<dbReference type="Pfam" id="PF00196">
    <property type="entry name" value="GerE"/>
    <property type="match status" value="1"/>
</dbReference>
<organism evidence="5 6">
    <name type="scientific">Sphingomonas hengshuiensis</name>
    <dbReference type="NCBI Taxonomy" id="1609977"/>
    <lineage>
        <taxon>Bacteria</taxon>
        <taxon>Pseudomonadati</taxon>
        <taxon>Pseudomonadota</taxon>
        <taxon>Alphaproteobacteria</taxon>
        <taxon>Sphingomonadales</taxon>
        <taxon>Sphingomonadaceae</taxon>
        <taxon>Sphingomonas</taxon>
    </lineage>
</organism>
<reference evidence="5 6" key="1">
    <citation type="journal article" date="2015" name="Int. J. Syst. Evol. Microbiol.">
        <title>Sphingomonas hengshuiensis sp. nov., isolated from lake wetland.</title>
        <authorList>
            <person name="Wei S."/>
            <person name="Wang T."/>
            <person name="Liu H."/>
            <person name="Zhang C."/>
            <person name="Guo J."/>
            <person name="Wang Q."/>
            <person name="Liang K."/>
            <person name="Zhang Z."/>
        </authorList>
    </citation>
    <scope>NUCLEOTIDE SEQUENCE [LARGE SCALE GENOMIC DNA]</scope>
    <source>
        <strain evidence="5 6">WHSC-8</strain>
    </source>
</reference>
<dbReference type="KEGG" id="sphi:TS85_21945"/>
<dbReference type="GO" id="GO:0003677">
    <property type="term" value="F:DNA binding"/>
    <property type="evidence" value="ECO:0007669"/>
    <property type="project" value="UniProtKB-KW"/>
</dbReference>
<reference evidence="5 6" key="2">
    <citation type="submission" date="2015-02" db="EMBL/GenBank/DDBJ databases">
        <title>The complete genome of Sphingomonas hengshuiensis sp. WHSC-8 isolated from soil of Hengshui Lake.</title>
        <authorList>
            <person name="Wei S."/>
            <person name="Guo J."/>
            <person name="Su C."/>
            <person name="Wu R."/>
            <person name="Zhang Z."/>
            <person name="Liang K."/>
            <person name="Li H."/>
            <person name="Wang T."/>
            <person name="Liu H."/>
            <person name="Zhang C."/>
            <person name="Li Z."/>
            <person name="Wang Q."/>
            <person name="Meng J."/>
        </authorList>
    </citation>
    <scope>NUCLEOTIDE SEQUENCE [LARGE SCALE GENOMIC DNA]</scope>
    <source>
        <strain evidence="5 6">WHSC-8</strain>
    </source>
</reference>
<feature type="domain" description="HTH luxR-type" evidence="4">
    <location>
        <begin position="130"/>
        <end position="195"/>
    </location>
</feature>
<name>A0A7U4LH75_9SPHN</name>
<dbReference type="InterPro" id="IPR000792">
    <property type="entry name" value="Tscrpt_reg_LuxR_C"/>
</dbReference>
<dbReference type="SMART" id="SM00421">
    <property type="entry name" value="HTH_LUXR"/>
    <property type="match status" value="1"/>
</dbReference>
<proteinExistence type="predicted"/>
<dbReference type="PROSITE" id="PS50043">
    <property type="entry name" value="HTH_LUXR_2"/>
    <property type="match status" value="1"/>
</dbReference>
<dbReference type="Gene3D" id="1.10.10.10">
    <property type="entry name" value="Winged helix-like DNA-binding domain superfamily/Winged helix DNA-binding domain"/>
    <property type="match status" value="1"/>
</dbReference>
<dbReference type="Proteomes" id="UP000032300">
    <property type="component" value="Chromosome"/>
</dbReference>
<evidence type="ECO:0000313" key="6">
    <source>
        <dbReference type="Proteomes" id="UP000032300"/>
    </source>
</evidence>
<dbReference type="PANTHER" id="PTHR44688">
    <property type="entry name" value="DNA-BINDING TRANSCRIPTIONAL ACTIVATOR DEVR_DOSR"/>
    <property type="match status" value="1"/>
</dbReference>
<evidence type="ECO:0000259" key="4">
    <source>
        <dbReference type="PROSITE" id="PS50043"/>
    </source>
</evidence>
<dbReference type="InterPro" id="IPR016032">
    <property type="entry name" value="Sig_transdc_resp-reg_C-effctor"/>
</dbReference>
<dbReference type="PANTHER" id="PTHR44688:SF16">
    <property type="entry name" value="DNA-BINDING TRANSCRIPTIONAL ACTIVATOR DEVR_DOSR"/>
    <property type="match status" value="1"/>
</dbReference>
<accession>A0A7U4LH75</accession>
<evidence type="ECO:0000313" key="5">
    <source>
        <dbReference type="EMBL" id="AJP73889.1"/>
    </source>
</evidence>
<dbReference type="RefSeq" id="WP_044335082.1">
    <property type="nucleotide sequence ID" value="NZ_CP010836.1"/>
</dbReference>
<dbReference type="InterPro" id="IPR036388">
    <property type="entry name" value="WH-like_DNA-bd_sf"/>
</dbReference>
<keyword evidence="1" id="KW-0805">Transcription regulation</keyword>
<keyword evidence="2" id="KW-0238">DNA-binding</keyword>